<feature type="compositionally biased region" description="Low complexity" evidence="1">
    <location>
        <begin position="91"/>
        <end position="103"/>
    </location>
</feature>
<feature type="region of interest" description="Disordered" evidence="1">
    <location>
        <begin position="1"/>
        <end position="43"/>
    </location>
</feature>
<evidence type="ECO:0000313" key="3">
    <source>
        <dbReference type="Proteomes" id="UP000606974"/>
    </source>
</evidence>
<feature type="region of interest" description="Disordered" evidence="1">
    <location>
        <begin position="198"/>
        <end position="236"/>
    </location>
</feature>
<evidence type="ECO:0000256" key="1">
    <source>
        <dbReference type="SAM" id="MobiDB-lite"/>
    </source>
</evidence>
<feature type="compositionally biased region" description="Basic residues" evidence="1">
    <location>
        <begin position="226"/>
        <end position="236"/>
    </location>
</feature>
<protein>
    <submittedName>
        <fullName evidence="2">Uncharacterized protein</fullName>
    </submittedName>
</protein>
<feature type="compositionally biased region" description="Low complexity" evidence="1">
    <location>
        <begin position="25"/>
        <end position="40"/>
    </location>
</feature>
<feature type="region of interest" description="Disordered" evidence="1">
    <location>
        <begin position="88"/>
        <end position="112"/>
    </location>
</feature>
<feature type="compositionally biased region" description="Polar residues" evidence="1">
    <location>
        <begin position="7"/>
        <end position="24"/>
    </location>
</feature>
<dbReference type="EMBL" id="JAACFV010000003">
    <property type="protein sequence ID" value="KAF7513843.1"/>
    <property type="molecule type" value="Genomic_DNA"/>
</dbReference>
<name>A0A8H7ARE3_9EURO</name>
<dbReference type="OrthoDB" id="4159634at2759"/>
<proteinExistence type="predicted"/>
<dbReference type="AlphaFoldDB" id="A0A8H7ARE3"/>
<comment type="caution">
    <text evidence="2">The sequence shown here is derived from an EMBL/GenBank/DDBJ whole genome shotgun (WGS) entry which is preliminary data.</text>
</comment>
<gene>
    <name evidence="2" type="ORF">GJ744_006457</name>
</gene>
<accession>A0A8H7ARE3</accession>
<evidence type="ECO:0000313" key="2">
    <source>
        <dbReference type="EMBL" id="KAF7513843.1"/>
    </source>
</evidence>
<organism evidence="2 3">
    <name type="scientific">Endocarpon pusillum</name>
    <dbReference type="NCBI Taxonomy" id="364733"/>
    <lineage>
        <taxon>Eukaryota</taxon>
        <taxon>Fungi</taxon>
        <taxon>Dikarya</taxon>
        <taxon>Ascomycota</taxon>
        <taxon>Pezizomycotina</taxon>
        <taxon>Eurotiomycetes</taxon>
        <taxon>Chaetothyriomycetidae</taxon>
        <taxon>Verrucariales</taxon>
        <taxon>Verrucariaceae</taxon>
        <taxon>Endocarpon</taxon>
    </lineage>
</organism>
<dbReference type="Proteomes" id="UP000606974">
    <property type="component" value="Unassembled WGS sequence"/>
</dbReference>
<sequence length="236" mass="26132">MFDENFSFLSSTTGPSSCTSNDTAPSSPDVSPLSSRCSSPLPQPYEQFSSLAYRQRDNRFNIRPSLNQDNIPRHPSITALTTGFESQVLDSSPDFSTSSPPYSNVSTPNTELDDLDEGVAELDHHDTPSLGDNTFDPSLWDLSMADLNTTSYPSDAIPSFALRRRQRQALVRLQCLARRTPDLAMLVEECHPSSLPLMDKGRSKSISSASGRIEKERSSGGSVVKRMPRMRKRLTR</sequence>
<keyword evidence="3" id="KW-1185">Reference proteome</keyword>
<reference evidence="2" key="1">
    <citation type="submission" date="2020-02" db="EMBL/GenBank/DDBJ databases">
        <authorList>
            <person name="Palmer J.M."/>
        </authorList>
    </citation>
    <scope>NUCLEOTIDE SEQUENCE</scope>
    <source>
        <strain evidence="2">EPUS1.4</strain>
        <tissue evidence="2">Thallus</tissue>
    </source>
</reference>